<feature type="domain" description="VWFA" evidence="1">
    <location>
        <begin position="7"/>
        <end position="148"/>
    </location>
</feature>
<reference evidence="2" key="1">
    <citation type="submission" date="2022-07" db="EMBL/GenBank/DDBJ databases">
        <title>Enhanced cultured diversity of the mouse gut microbiota enables custom-made synthetic communities.</title>
        <authorList>
            <person name="Afrizal A."/>
        </authorList>
    </citation>
    <scope>NUCLEOTIDE SEQUENCE</scope>
    <source>
        <strain evidence="2">DSM 29186</strain>
    </source>
</reference>
<accession>A0A9X2MEM9</accession>
<evidence type="ECO:0000259" key="1">
    <source>
        <dbReference type="PROSITE" id="PS50234"/>
    </source>
</evidence>
<keyword evidence="3" id="KW-1185">Reference proteome</keyword>
<dbReference type="InterPro" id="IPR036465">
    <property type="entry name" value="vWFA_dom_sf"/>
</dbReference>
<evidence type="ECO:0000313" key="2">
    <source>
        <dbReference type="EMBL" id="MCR1822561.1"/>
    </source>
</evidence>
<name>A0A9X2MEM9_9FIRM</name>
<dbReference type="PROSITE" id="PS50234">
    <property type="entry name" value="VWFA"/>
    <property type="match status" value="1"/>
</dbReference>
<sequence>MKNNLTEVVFILDRSGSMSGLEGDTIGGFNSMLKKQREEEGDANVTTVLFDDEIEMLHKRVNIKEIKNITSKDYYVRGCTALLDAIGYSINFMINVQKNKKQEKAKNVLFIITTDGYENASKEYSYEKIKKMITYEKERYNWQFLFLGANIDAISTARNFGISEEFASNYVSDEVGTQITYEVMNSAISNCRVNGAVDESWKSRVEEDYEMRKE</sequence>
<dbReference type="RefSeq" id="WP_074429711.1">
    <property type="nucleotide sequence ID" value="NZ_JANKBY010000063.1"/>
</dbReference>
<dbReference type="AlphaFoldDB" id="A0A9X2MEM9"/>
<dbReference type="InterPro" id="IPR002035">
    <property type="entry name" value="VWF_A"/>
</dbReference>
<protein>
    <submittedName>
        <fullName evidence="2">VWA domain-containing protein</fullName>
    </submittedName>
</protein>
<comment type="caution">
    <text evidence="2">The sequence shown here is derived from an EMBL/GenBank/DDBJ whole genome shotgun (WGS) entry which is preliminary data.</text>
</comment>
<organism evidence="2 3">
    <name type="scientific">Terrisporobacter muris</name>
    <dbReference type="NCBI Taxonomy" id="2963284"/>
    <lineage>
        <taxon>Bacteria</taxon>
        <taxon>Bacillati</taxon>
        <taxon>Bacillota</taxon>
        <taxon>Clostridia</taxon>
        <taxon>Peptostreptococcales</taxon>
        <taxon>Peptostreptococcaceae</taxon>
        <taxon>Terrisporobacter</taxon>
    </lineage>
</organism>
<dbReference type="CDD" id="cd00198">
    <property type="entry name" value="vWFA"/>
    <property type="match status" value="1"/>
</dbReference>
<dbReference type="EMBL" id="JANKBY010000063">
    <property type="protein sequence ID" value="MCR1822561.1"/>
    <property type="molecule type" value="Genomic_DNA"/>
</dbReference>
<dbReference type="Gene3D" id="3.40.50.410">
    <property type="entry name" value="von Willebrand factor, type A domain"/>
    <property type="match status" value="1"/>
</dbReference>
<gene>
    <name evidence="2" type="ORF">NSA58_07160</name>
</gene>
<dbReference type="SUPFAM" id="SSF53300">
    <property type="entry name" value="vWA-like"/>
    <property type="match status" value="1"/>
</dbReference>
<evidence type="ECO:0000313" key="3">
    <source>
        <dbReference type="Proteomes" id="UP001140817"/>
    </source>
</evidence>
<proteinExistence type="predicted"/>
<dbReference type="Proteomes" id="UP001140817">
    <property type="component" value="Unassembled WGS sequence"/>
</dbReference>